<dbReference type="InterPro" id="IPR011283">
    <property type="entry name" value="Acetoacetyl-CoA_reductase"/>
</dbReference>
<dbReference type="InterPro" id="IPR002347">
    <property type="entry name" value="SDR_fam"/>
</dbReference>
<evidence type="ECO:0000313" key="5">
    <source>
        <dbReference type="Proteomes" id="UP001202281"/>
    </source>
</evidence>
<dbReference type="EMBL" id="JALHLG010000003">
    <property type="protein sequence ID" value="MCJ2185693.1"/>
    <property type="molecule type" value="Genomic_DNA"/>
</dbReference>
<dbReference type="SMART" id="SM00822">
    <property type="entry name" value="PKS_KR"/>
    <property type="match status" value="1"/>
</dbReference>
<dbReference type="InterPro" id="IPR036291">
    <property type="entry name" value="NAD(P)-bd_dom_sf"/>
</dbReference>
<reference evidence="4 5" key="1">
    <citation type="submission" date="2022-04" db="EMBL/GenBank/DDBJ databases">
        <title>Identification of a novel bacterium isolated from mangrove sediments.</title>
        <authorList>
            <person name="Pan X."/>
        </authorList>
    </citation>
    <scope>NUCLEOTIDE SEQUENCE [LARGE SCALE GENOMIC DNA]</scope>
    <source>
        <strain evidence="4 5">B2638</strain>
    </source>
</reference>
<dbReference type="InterPro" id="IPR020904">
    <property type="entry name" value="Sc_DH/Rdtase_CS"/>
</dbReference>
<dbReference type="Pfam" id="PF13561">
    <property type="entry name" value="adh_short_C2"/>
    <property type="match status" value="1"/>
</dbReference>
<dbReference type="Proteomes" id="UP001202281">
    <property type="component" value="Unassembled WGS sequence"/>
</dbReference>
<dbReference type="PRINTS" id="PR00081">
    <property type="entry name" value="GDHRDH"/>
</dbReference>
<name>A0ABT0BL60_9SPHN</name>
<dbReference type="NCBIfam" id="NF009466">
    <property type="entry name" value="PRK12826.1-2"/>
    <property type="match status" value="1"/>
</dbReference>
<dbReference type="InterPro" id="IPR057326">
    <property type="entry name" value="KR_dom"/>
</dbReference>
<keyword evidence="5" id="KW-1185">Reference proteome</keyword>
<accession>A0ABT0BL60</accession>
<feature type="domain" description="Ketoreductase" evidence="3">
    <location>
        <begin position="9"/>
        <end position="184"/>
    </location>
</feature>
<comment type="similarity">
    <text evidence="1">Belongs to the short-chain dehydrogenases/reductases (SDR) family.</text>
</comment>
<dbReference type="GO" id="GO:0018454">
    <property type="term" value="F:acetoacetyl-CoA reductase activity"/>
    <property type="evidence" value="ECO:0007669"/>
    <property type="project" value="UniProtKB-EC"/>
</dbReference>
<dbReference type="NCBIfam" id="TIGR01829">
    <property type="entry name" value="AcAcCoA_reduct"/>
    <property type="match status" value="1"/>
</dbReference>
<dbReference type="PANTHER" id="PTHR42879:SF2">
    <property type="entry name" value="3-OXOACYL-[ACYL-CARRIER-PROTEIN] REDUCTASE FABG"/>
    <property type="match status" value="1"/>
</dbReference>
<dbReference type="Gene3D" id="3.40.50.720">
    <property type="entry name" value="NAD(P)-binding Rossmann-like Domain"/>
    <property type="match status" value="1"/>
</dbReference>
<keyword evidence="2 4" id="KW-0560">Oxidoreductase</keyword>
<dbReference type="EC" id="1.1.1.36" evidence="4"/>
<dbReference type="SUPFAM" id="SSF51735">
    <property type="entry name" value="NAD(P)-binding Rossmann-fold domains"/>
    <property type="match status" value="1"/>
</dbReference>
<dbReference type="PRINTS" id="PR00080">
    <property type="entry name" value="SDRFAMILY"/>
</dbReference>
<dbReference type="NCBIfam" id="NF009464">
    <property type="entry name" value="PRK12824.1"/>
    <property type="match status" value="1"/>
</dbReference>
<comment type="caution">
    <text evidence="4">The sequence shown here is derived from an EMBL/GenBank/DDBJ whole genome shotgun (WGS) entry which is preliminary data.</text>
</comment>
<evidence type="ECO:0000259" key="3">
    <source>
        <dbReference type="SMART" id="SM00822"/>
    </source>
</evidence>
<proteinExistence type="inferred from homology"/>
<gene>
    <name evidence="4" type="primary">phbB</name>
    <name evidence="4" type="ORF">MTR66_02565</name>
</gene>
<protein>
    <submittedName>
        <fullName evidence="4">Acetoacetyl-CoA reductase</fullName>
        <ecNumber evidence="4">1.1.1.36</ecNumber>
    </submittedName>
</protein>
<dbReference type="RefSeq" id="WP_243917622.1">
    <property type="nucleotide sequence ID" value="NZ_JALHLG010000003.1"/>
</dbReference>
<evidence type="ECO:0000256" key="2">
    <source>
        <dbReference type="ARBA" id="ARBA00023002"/>
    </source>
</evidence>
<sequence>MNEILSSARVALITGGTTGIGAATACAFRDAGYRVAVTYLGNAEQAEAFSQESGIPSFEWDASDSDACVAGVAQVAAALGPVDILVNNAGITRDASFARMTPEQWRQVVRNDLDSCFSMSHAVWGGMKERGWGRIVSLSSVNGQAGQFGQANYSAAKAGVLGLTKALAQEGARHGITVNAIAPGYIETEMVRAVPEKVMEGIVARIPVGRIGQPSEIARCVLFLAAEEAGYITGSTLSVNGGMRMD</sequence>
<evidence type="ECO:0000313" key="4">
    <source>
        <dbReference type="EMBL" id="MCJ2185693.1"/>
    </source>
</evidence>
<evidence type="ECO:0000256" key="1">
    <source>
        <dbReference type="ARBA" id="ARBA00006484"/>
    </source>
</evidence>
<dbReference type="PROSITE" id="PS00061">
    <property type="entry name" value="ADH_SHORT"/>
    <property type="match status" value="1"/>
</dbReference>
<dbReference type="PANTHER" id="PTHR42879">
    <property type="entry name" value="3-OXOACYL-(ACYL-CARRIER-PROTEIN) REDUCTASE"/>
    <property type="match status" value="1"/>
</dbReference>
<dbReference type="InterPro" id="IPR050259">
    <property type="entry name" value="SDR"/>
</dbReference>
<organism evidence="4 5">
    <name type="scientific">Novosphingobium beihaiensis</name>
    <dbReference type="NCBI Taxonomy" id="2930389"/>
    <lineage>
        <taxon>Bacteria</taxon>
        <taxon>Pseudomonadati</taxon>
        <taxon>Pseudomonadota</taxon>
        <taxon>Alphaproteobacteria</taxon>
        <taxon>Sphingomonadales</taxon>
        <taxon>Sphingomonadaceae</taxon>
        <taxon>Novosphingobium</taxon>
    </lineage>
</organism>